<gene>
    <name evidence="2" type="primary">Cni-W05E10.5</name>
    <name evidence="2" type="synonym">Cnig_chr_V.g19082</name>
    <name evidence="2" type="ORF">B9Z55_019082</name>
</gene>
<dbReference type="EMBL" id="PDUG01000005">
    <property type="protein sequence ID" value="PIC26533.1"/>
    <property type="molecule type" value="Genomic_DNA"/>
</dbReference>
<name>A0A2G5TH28_9PELO</name>
<keyword evidence="3" id="KW-1185">Reference proteome</keyword>
<evidence type="ECO:0000313" key="2">
    <source>
        <dbReference type="EMBL" id="PIC26533.1"/>
    </source>
</evidence>
<protein>
    <submittedName>
        <fullName evidence="2">Uncharacterized protein</fullName>
    </submittedName>
</protein>
<reference evidence="3" key="1">
    <citation type="submission" date="2017-10" db="EMBL/GenBank/DDBJ databases">
        <title>Rapid genome shrinkage in a self-fertile nematode reveals novel sperm competition proteins.</title>
        <authorList>
            <person name="Yin D."/>
            <person name="Schwarz E.M."/>
            <person name="Thomas C.G."/>
            <person name="Felde R.L."/>
            <person name="Korf I.F."/>
            <person name="Cutter A.D."/>
            <person name="Schartner C.M."/>
            <person name="Ralston E.J."/>
            <person name="Meyer B.J."/>
            <person name="Haag E.S."/>
        </authorList>
    </citation>
    <scope>NUCLEOTIDE SEQUENCE [LARGE SCALE GENOMIC DNA]</scope>
    <source>
        <strain evidence="3">JU1422</strain>
    </source>
</reference>
<sequence length="191" mass="22079">MSRFYSTSHHIQSTSTSITMTASSATGAPDVNGGHCASPYLRRIRIPKLNTFRHHLEEDEDDDEWFEMQMAKNDLIRLRMNELKNNRLKDRTNNNNGESKNVKTSKSFSLSSTANHGMTKQNIERSDDVESRNGNSRCLRPSKEENKKSEKDMIETQASMQRCLWFHPKHLFNMSPQPEPTLKTKTISDRF</sequence>
<feature type="compositionally biased region" description="Polar residues" evidence="1">
    <location>
        <begin position="97"/>
        <end position="121"/>
    </location>
</feature>
<comment type="caution">
    <text evidence="2">The sequence shown here is derived from an EMBL/GenBank/DDBJ whole genome shotgun (WGS) entry which is preliminary data.</text>
</comment>
<evidence type="ECO:0000313" key="3">
    <source>
        <dbReference type="Proteomes" id="UP000230233"/>
    </source>
</evidence>
<proteinExistence type="predicted"/>
<dbReference type="OrthoDB" id="5873448at2759"/>
<evidence type="ECO:0000256" key="1">
    <source>
        <dbReference type="SAM" id="MobiDB-lite"/>
    </source>
</evidence>
<feature type="compositionally biased region" description="Basic and acidic residues" evidence="1">
    <location>
        <begin position="141"/>
        <end position="154"/>
    </location>
</feature>
<feature type="compositionally biased region" description="Basic and acidic residues" evidence="1">
    <location>
        <begin position="122"/>
        <end position="131"/>
    </location>
</feature>
<organism evidence="2 3">
    <name type="scientific">Caenorhabditis nigoni</name>
    <dbReference type="NCBI Taxonomy" id="1611254"/>
    <lineage>
        <taxon>Eukaryota</taxon>
        <taxon>Metazoa</taxon>
        <taxon>Ecdysozoa</taxon>
        <taxon>Nematoda</taxon>
        <taxon>Chromadorea</taxon>
        <taxon>Rhabditida</taxon>
        <taxon>Rhabditina</taxon>
        <taxon>Rhabditomorpha</taxon>
        <taxon>Rhabditoidea</taxon>
        <taxon>Rhabditidae</taxon>
        <taxon>Peloderinae</taxon>
        <taxon>Caenorhabditis</taxon>
    </lineage>
</organism>
<dbReference type="Proteomes" id="UP000230233">
    <property type="component" value="Chromosome V"/>
</dbReference>
<dbReference type="AlphaFoldDB" id="A0A2G5TH28"/>
<accession>A0A2G5TH28</accession>
<feature type="region of interest" description="Disordered" evidence="1">
    <location>
        <begin position="86"/>
        <end position="154"/>
    </location>
</feature>